<feature type="region of interest" description="Disordered" evidence="21">
    <location>
        <begin position="341"/>
        <end position="362"/>
    </location>
</feature>
<feature type="signal peptide" evidence="22">
    <location>
        <begin position="1"/>
        <end position="22"/>
    </location>
</feature>
<name>A0A8C9NY37_SPEDA</name>
<keyword evidence="12" id="KW-1133">Transmembrane helix</keyword>
<feature type="region of interest" description="Disordered" evidence="21">
    <location>
        <begin position="790"/>
        <end position="865"/>
    </location>
</feature>
<reference evidence="24" key="2">
    <citation type="submission" date="2025-09" db="UniProtKB">
        <authorList>
            <consortium name="Ensembl"/>
        </authorList>
    </citation>
    <scope>IDENTIFICATION</scope>
</reference>
<keyword evidence="10" id="KW-0931">ER-Golgi transport</keyword>
<feature type="domain" description="SH3" evidence="23">
    <location>
        <begin position="38"/>
        <end position="100"/>
    </location>
</feature>
<feature type="region of interest" description="Disordered" evidence="21">
    <location>
        <begin position="380"/>
        <end position="418"/>
    </location>
</feature>
<keyword evidence="13 20" id="KW-0175">Coiled coil</keyword>
<keyword evidence="7" id="KW-0812">Transmembrane</keyword>
<feature type="compositionally biased region" description="Acidic residues" evidence="21">
    <location>
        <begin position="396"/>
        <end position="407"/>
    </location>
</feature>
<keyword evidence="25" id="KW-1185">Reference proteome</keyword>
<evidence type="ECO:0000256" key="19">
    <source>
        <dbReference type="PROSITE-ProRule" id="PRU00192"/>
    </source>
</evidence>
<dbReference type="GO" id="GO:0009306">
    <property type="term" value="P:protein secretion"/>
    <property type="evidence" value="ECO:0007669"/>
    <property type="project" value="TreeGrafter"/>
</dbReference>
<dbReference type="SMART" id="SM00326">
    <property type="entry name" value="SH3"/>
    <property type="match status" value="1"/>
</dbReference>
<evidence type="ECO:0000256" key="12">
    <source>
        <dbReference type="ARBA" id="ARBA00022989"/>
    </source>
</evidence>
<evidence type="ECO:0000256" key="18">
    <source>
        <dbReference type="ARBA" id="ARBA00076322"/>
    </source>
</evidence>
<keyword evidence="2 19" id="KW-0728">SH3 domain</keyword>
<evidence type="ECO:0000256" key="1">
    <source>
        <dbReference type="ARBA" id="ARBA00004389"/>
    </source>
</evidence>
<keyword evidence="9" id="KW-0256">Endoplasmic reticulum</keyword>
<evidence type="ECO:0000256" key="5">
    <source>
        <dbReference type="ARBA" id="ARBA00022483"/>
    </source>
</evidence>
<evidence type="ECO:0000313" key="24">
    <source>
        <dbReference type="Ensembl" id="ENSSDAP00000000852.1"/>
    </source>
</evidence>
<feature type="compositionally biased region" description="Polar residues" evidence="21">
    <location>
        <begin position="1750"/>
        <end position="1765"/>
    </location>
</feature>
<keyword evidence="3" id="KW-0813">Transport</keyword>
<comment type="subcellular location">
    <subcellularLocation>
        <location evidence="1">Endoplasmic reticulum membrane</location>
        <topology evidence="1">Single-pass membrane protein</topology>
    </subcellularLocation>
</comment>
<feature type="coiled-coil region" evidence="20">
    <location>
        <begin position="1311"/>
        <end position="1366"/>
    </location>
</feature>
<protein>
    <recommendedName>
        <fullName evidence="17">Transport and Golgi organization protein 1 homolog</fullName>
    </recommendedName>
    <alternativeName>
        <fullName evidence="18">Melanoma inhibitory activity protein 3</fullName>
    </alternativeName>
</protein>
<keyword evidence="11" id="KW-0653">Protein transport</keyword>
<dbReference type="InterPro" id="IPR001452">
    <property type="entry name" value="SH3_domain"/>
</dbReference>
<evidence type="ECO:0000256" key="4">
    <source>
        <dbReference type="ARBA" id="ARBA00022481"/>
    </source>
</evidence>
<feature type="region of interest" description="Disordered" evidence="21">
    <location>
        <begin position="659"/>
        <end position="715"/>
    </location>
</feature>
<comment type="similarity">
    <text evidence="16">Belongs to the MIA/OTOR family. Tango1 subfamily.</text>
</comment>
<evidence type="ECO:0000256" key="20">
    <source>
        <dbReference type="SAM" id="Coils"/>
    </source>
</evidence>
<dbReference type="SUPFAM" id="SSF50044">
    <property type="entry name" value="SH3-domain"/>
    <property type="match status" value="1"/>
</dbReference>
<dbReference type="InterPro" id="IPR036028">
    <property type="entry name" value="SH3-like_dom_sf"/>
</dbReference>
<evidence type="ECO:0000256" key="11">
    <source>
        <dbReference type="ARBA" id="ARBA00022927"/>
    </source>
</evidence>
<evidence type="ECO:0000256" key="16">
    <source>
        <dbReference type="ARBA" id="ARBA00061139"/>
    </source>
</evidence>
<dbReference type="PROSITE" id="PS50002">
    <property type="entry name" value="SH3"/>
    <property type="match status" value="1"/>
</dbReference>
<dbReference type="GO" id="GO:0035459">
    <property type="term" value="P:vesicle cargo loading"/>
    <property type="evidence" value="ECO:0007669"/>
    <property type="project" value="TreeGrafter"/>
</dbReference>
<feature type="compositionally biased region" description="Basic and acidic residues" evidence="21">
    <location>
        <begin position="660"/>
        <end position="670"/>
    </location>
</feature>
<evidence type="ECO:0000256" key="8">
    <source>
        <dbReference type="ARBA" id="ARBA00022729"/>
    </source>
</evidence>
<feature type="chain" id="PRO_5034230301" description="Transport and Golgi organization protein 1 homolog" evidence="22">
    <location>
        <begin position="23"/>
        <end position="1765"/>
    </location>
</feature>
<dbReference type="GO" id="GO:0048731">
    <property type="term" value="P:system development"/>
    <property type="evidence" value="ECO:0007669"/>
    <property type="project" value="UniProtKB-ARBA"/>
</dbReference>
<evidence type="ECO:0000256" key="9">
    <source>
        <dbReference type="ARBA" id="ARBA00022824"/>
    </source>
</evidence>
<feature type="compositionally biased region" description="Basic and acidic residues" evidence="21">
    <location>
        <begin position="855"/>
        <end position="865"/>
    </location>
</feature>
<feature type="region of interest" description="Disordered" evidence="21">
    <location>
        <begin position="1710"/>
        <end position="1765"/>
    </location>
</feature>
<feature type="coiled-coil region" evidence="20">
    <location>
        <begin position="1199"/>
        <end position="1268"/>
    </location>
</feature>
<evidence type="ECO:0000256" key="6">
    <source>
        <dbReference type="ARBA" id="ARBA00022553"/>
    </source>
</evidence>
<proteinExistence type="inferred from homology"/>
<dbReference type="Proteomes" id="UP000694422">
    <property type="component" value="Unplaced"/>
</dbReference>
<evidence type="ECO:0000256" key="17">
    <source>
        <dbReference type="ARBA" id="ARBA00068894"/>
    </source>
</evidence>
<dbReference type="CDD" id="cd06503">
    <property type="entry name" value="ATP-synt_Fo_b"/>
    <property type="match status" value="1"/>
</dbReference>
<feature type="compositionally biased region" description="Basic and acidic residues" evidence="21">
    <location>
        <begin position="790"/>
        <end position="801"/>
    </location>
</feature>
<feature type="region of interest" description="Disordered" evidence="21">
    <location>
        <begin position="1043"/>
        <end position="1062"/>
    </location>
</feature>
<dbReference type="PANTHER" id="PTHR23158:SF54">
    <property type="entry name" value="TRANSPORT AND GOLGI ORGANIZATION PROTEIN 1 HOMOLOG"/>
    <property type="match status" value="1"/>
</dbReference>
<organism evidence="24 25">
    <name type="scientific">Spermophilus dauricus</name>
    <name type="common">Daurian ground squirrel</name>
    <dbReference type="NCBI Taxonomy" id="99837"/>
    <lineage>
        <taxon>Eukaryota</taxon>
        <taxon>Metazoa</taxon>
        <taxon>Chordata</taxon>
        <taxon>Craniata</taxon>
        <taxon>Vertebrata</taxon>
        <taxon>Euteleostomi</taxon>
        <taxon>Mammalia</taxon>
        <taxon>Eutheria</taxon>
        <taxon>Euarchontoglires</taxon>
        <taxon>Glires</taxon>
        <taxon>Rodentia</taxon>
        <taxon>Sciuromorpha</taxon>
        <taxon>Sciuridae</taxon>
        <taxon>Xerinae</taxon>
        <taxon>Marmotini</taxon>
        <taxon>Spermophilus</taxon>
    </lineage>
</organism>
<evidence type="ECO:0000259" key="23">
    <source>
        <dbReference type="PROSITE" id="PS50002"/>
    </source>
</evidence>
<feature type="region of interest" description="Disordered" evidence="21">
    <location>
        <begin position="1405"/>
        <end position="1429"/>
    </location>
</feature>
<feature type="region of interest" description="Disordered" evidence="21">
    <location>
        <begin position="1552"/>
        <end position="1631"/>
    </location>
</feature>
<evidence type="ECO:0000256" key="15">
    <source>
        <dbReference type="ARBA" id="ARBA00023180"/>
    </source>
</evidence>
<evidence type="ECO:0000256" key="3">
    <source>
        <dbReference type="ARBA" id="ARBA00022448"/>
    </source>
</evidence>
<feature type="compositionally biased region" description="Polar residues" evidence="21">
    <location>
        <begin position="552"/>
        <end position="574"/>
    </location>
</feature>
<keyword evidence="6" id="KW-0597">Phosphoprotein</keyword>
<feature type="compositionally biased region" description="Pro residues" evidence="21">
    <location>
        <begin position="1715"/>
        <end position="1732"/>
    </location>
</feature>
<dbReference type="InterPro" id="IPR051500">
    <property type="entry name" value="cTAGE_MIA/OTOR"/>
</dbReference>
<dbReference type="GO" id="GO:0005789">
    <property type="term" value="C:endoplasmic reticulum membrane"/>
    <property type="evidence" value="ECO:0007669"/>
    <property type="project" value="UniProtKB-SubCell"/>
</dbReference>
<dbReference type="Pfam" id="PF07653">
    <property type="entry name" value="SH3_2"/>
    <property type="match status" value="1"/>
</dbReference>
<evidence type="ECO:0000313" key="25">
    <source>
        <dbReference type="Proteomes" id="UP000694422"/>
    </source>
</evidence>
<evidence type="ECO:0000256" key="14">
    <source>
        <dbReference type="ARBA" id="ARBA00023136"/>
    </source>
</evidence>
<keyword evidence="4" id="KW-0488">Methylation</keyword>
<evidence type="ECO:0000256" key="2">
    <source>
        <dbReference type="ARBA" id="ARBA00022443"/>
    </source>
</evidence>
<dbReference type="Gene3D" id="2.30.30.40">
    <property type="entry name" value="SH3 Domains"/>
    <property type="match status" value="1"/>
</dbReference>
<sequence length="1765" mass="199481">MAVARGLLFWLFVLCPTWRVLGQPHPKHKLCADEECSMLMYLGEALEDFRGQDCRFVNLKKGDPVYVYYKLAEVSPELWAGSVGRIFGYFPKDCIEVVREYTKEELQIPTDETDFVCFDGGRDDFDNYNVEELLGFLELYDSANEDSEKAIEKVEQFPEVSQDVEPEPKPVVSNSEQIESAFSENTMDLEEQFLAQKNHPHADSQTDNAQGEQTSFELFEEILPDKLKVPESENNKTSNISQVSNEQEKTDAYKLLKKEMTLDLKTKFGSTADALVSDDETTRLVTSLEDDFDDEELDADYYAFDKEEEENEESFGELPLLTFINEEDMKFTVEFGVEKDSIGEEQNSNEEDKVEVTLPPGIKDDDKNILTTLEDTLFIGTGGDKKTDMMDLENSYSEEEKEDEEALVPDKKQKKPQAATDYIYPESAEYGLFVETSKTDNDEEPKVDIELHIKGKETDVQEPKKHLMQDVSELEDEKVEGMIAYTSPQSNKLSSLPAVEKGKDTLKSAFENKEDDLKEAVIHTSKDSKEVNEELSSPREKILEDSFEILMTQEQSKPPESLGITTSLGDNQNDASKDGMEEPDSVNTSTLHIDSVEHQPQEIKEGLVLKTENQSGFSSLDGIGLLREPEEEVPSPGKNLSWQQERDVIVTVSQVNEKIGLSKDEGKEPSSAEELIQHKATQGTQEIKKTEQTDEVEVPGLRTERPAAVEEDYYPPEELLEDENAVSAKQSKEKHSGIQNVNQLVLEKAILETINPDLETKENKQEMSIIWEIFKKTETTAKRVDIMDKERGDMEMGKEESPLAEEEAQGLFDRSDEENTQTSGISEVFQDKDSDDLEKDNPKEHLNTLGSTEKATGKEISKEDLEDIGHITDAKSQGPASADFEDDIFPQSPHIALKPELSDQEEDLPIIHSFFTEQKSLQRFLKYFDVQELEAMLQEMSLKLKSAQQESLPYNVEKVLDKVFRASESHILSVAEQMLDNRVNDNTDIGIKESNIFEEAAVLDDIQDLIYFVRYKHSTVEETAPLITAPPLEEIWAKAEEMQPPHEHDFPKENTNHLNRNLHEEPQPSLLSQPVTEDMGVSEVSQIPNTEKVDPGKLFITEGTPVDAADTENQLEIKVEEPADATLLDSILFLLHSFLLYLSKMLFTTLPDDTQPGTDFYGLPWKPVVFTVFFGIVSFVIFFWRTALVVKDRVYQVNEQQISKKVNNFMKENEELMQKLSNYEQKIKESKKQVQEIMKQNMILSDEANKYKDKMKLLEKVKELLDEKAKNLHVMLESEREQKAKNQDLIMENKKSIEKLKDVISVNTSELSELQILLNEAKLREEKVKLECCQLQKENTMLKKKNEQLQQEVKDWSTSHAELSEQMKSFEKSQKDLQVALSHKDDTINALTNCITQLNRLQCESESEDQSRDESDELTNGEVAGDGNEKIKDQIKQMMDVSRTQTTISVVEEDLKLVQLKLRASMSTKCNLEDQIKKLESDCNSLRSSKVVLEEECKTLRQKVEILNELYQQNEMLKARSAERAVAAEKREAANLRQKLLEMTQKMAVRQDEPVIVKPMPGRPNLQNPPRRGPLSHNGSFGPSPVSGGECSPPLTTEPAGRPPSATLNRKDTPRNGFGEHSHFASSGKSGCSPVDVLGLGEIKDYINILEITLVQKFLGPGMRPPIGFREYAPGVPPGKRDLPFDPLDFFPGPAPAPFRPLGSFGPREYFIPGAPLPPPTHGPQDYGPPPAAKDLMPSGFKDEPPPTPNSQSSEGCSQALKQGP</sequence>
<accession>A0A8C9NY37</accession>
<evidence type="ECO:0000256" key="21">
    <source>
        <dbReference type="SAM" id="MobiDB-lite"/>
    </source>
</evidence>
<dbReference type="FunFam" id="2.30.30.40:FF:000162">
    <property type="entry name" value="MIA SH3 domain ER export factor 3"/>
    <property type="match status" value="1"/>
</dbReference>
<dbReference type="Ensembl" id="ENSSDAT00000000994.1">
    <property type="protein sequence ID" value="ENSSDAP00000000852.1"/>
    <property type="gene ID" value="ENSSDAG00000000727.1"/>
</dbReference>
<dbReference type="PANTHER" id="PTHR23158">
    <property type="entry name" value="MELANOMA INHIBITORY ACTIVITY-RELATED"/>
    <property type="match status" value="1"/>
</dbReference>
<evidence type="ECO:0000256" key="22">
    <source>
        <dbReference type="SAM" id="SignalP"/>
    </source>
</evidence>
<reference evidence="24" key="1">
    <citation type="submission" date="2025-08" db="UniProtKB">
        <authorList>
            <consortium name="Ensembl"/>
        </authorList>
    </citation>
    <scope>IDENTIFICATION</scope>
</reference>
<evidence type="ECO:0000256" key="13">
    <source>
        <dbReference type="ARBA" id="ARBA00023054"/>
    </source>
</evidence>
<dbReference type="GO" id="GO:0006887">
    <property type="term" value="P:exocytosis"/>
    <property type="evidence" value="ECO:0007669"/>
    <property type="project" value="UniProtKB-KW"/>
</dbReference>
<keyword evidence="15" id="KW-0325">Glycoprotein</keyword>
<keyword evidence="5" id="KW-0268">Exocytosis</keyword>
<keyword evidence="8 22" id="KW-0732">Signal</keyword>
<feature type="region of interest" description="Disordered" evidence="21">
    <location>
        <begin position="552"/>
        <end position="598"/>
    </location>
</feature>
<keyword evidence="14" id="KW-0472">Membrane</keyword>
<feature type="coiled-coil region" evidence="20">
    <location>
        <begin position="1476"/>
        <end position="1546"/>
    </location>
</feature>
<dbReference type="GO" id="GO:0070971">
    <property type="term" value="C:endoplasmic reticulum exit site"/>
    <property type="evidence" value="ECO:0007669"/>
    <property type="project" value="TreeGrafter"/>
</dbReference>
<feature type="compositionally biased region" description="Basic and acidic residues" evidence="21">
    <location>
        <begin position="1609"/>
        <end position="1623"/>
    </location>
</feature>
<evidence type="ECO:0000256" key="10">
    <source>
        <dbReference type="ARBA" id="ARBA00022892"/>
    </source>
</evidence>
<evidence type="ECO:0000256" key="7">
    <source>
        <dbReference type="ARBA" id="ARBA00022692"/>
    </source>
</evidence>
<dbReference type="GO" id="GO:0006888">
    <property type="term" value="P:endoplasmic reticulum to Golgi vesicle-mediated transport"/>
    <property type="evidence" value="ECO:0007669"/>
    <property type="project" value="TreeGrafter"/>
</dbReference>